<dbReference type="Pfam" id="PF01026">
    <property type="entry name" value="TatD_DNase"/>
    <property type="match status" value="1"/>
</dbReference>
<dbReference type="InterPro" id="IPR032466">
    <property type="entry name" value="Metal_Hydrolase"/>
</dbReference>
<dbReference type="PANTHER" id="PTHR46124">
    <property type="entry name" value="D-AMINOACYL-TRNA DEACYLASE"/>
    <property type="match status" value="1"/>
</dbReference>
<evidence type="ECO:0000313" key="4">
    <source>
        <dbReference type="EMBL" id="SCG85071.1"/>
    </source>
</evidence>
<dbReference type="EMBL" id="LT607756">
    <property type="protein sequence ID" value="SCG85071.1"/>
    <property type="molecule type" value="Genomic_DNA"/>
</dbReference>
<dbReference type="NCBIfam" id="TIGR00010">
    <property type="entry name" value="YchF/TatD family DNA exonuclease"/>
    <property type="match status" value="1"/>
</dbReference>
<keyword evidence="1 3" id="KW-0479">Metal-binding</keyword>
<feature type="binding site" evidence="3">
    <location>
        <position position="203"/>
    </location>
    <ligand>
        <name>a divalent metal cation</name>
        <dbReference type="ChEBI" id="CHEBI:60240"/>
        <label>1</label>
    </ligand>
</feature>
<feature type="binding site" evidence="3">
    <location>
        <position position="131"/>
    </location>
    <ligand>
        <name>a divalent metal cation</name>
        <dbReference type="ChEBI" id="CHEBI:60240"/>
        <label>2</label>
    </ligand>
</feature>
<evidence type="ECO:0000256" key="3">
    <source>
        <dbReference type="PIRSR" id="PIRSR005902-1"/>
    </source>
</evidence>
<keyword evidence="5" id="KW-1185">Reference proteome</keyword>
<dbReference type="SUPFAM" id="SSF51556">
    <property type="entry name" value="Metallo-dependent hydrolases"/>
    <property type="match status" value="1"/>
</dbReference>
<dbReference type="PANTHER" id="PTHR46124:SF2">
    <property type="entry name" value="D-AMINOACYL-TRNA DEACYLASE"/>
    <property type="match status" value="1"/>
</dbReference>
<dbReference type="AlphaFoldDB" id="A0A1D3L086"/>
<feature type="binding site" evidence="3">
    <location>
        <position position="93"/>
    </location>
    <ligand>
        <name>a divalent metal cation</name>
        <dbReference type="ChEBI" id="CHEBI:60240"/>
        <label>1</label>
    </ligand>
</feature>
<protein>
    <submittedName>
        <fullName evidence="4">Putative metal-dependent hydrolase MJ1582</fullName>
        <ecNumber evidence="4">3.1.-.-</ecNumber>
    </submittedName>
</protein>
<feature type="binding site" evidence="3">
    <location>
        <position position="5"/>
    </location>
    <ligand>
        <name>a divalent metal cation</name>
        <dbReference type="ChEBI" id="CHEBI:60240"/>
        <label>1</label>
    </ligand>
</feature>
<dbReference type="KEGG" id="mcub:MCBB_0495"/>
<dbReference type="RefSeq" id="WP_071906254.1">
    <property type="nucleotide sequence ID" value="NZ_LT607756.1"/>
</dbReference>
<proteinExistence type="predicted"/>
<sequence length="252" mass="28685">MIDTHCHVDFKEYNKNREDVMKRSREKLTGIINSGASLGGNRRTLNLLEDYPRFVNVSLGFHPVNASKADSNIIEQAFHEIEENIDKAVAIGESGLDFYEVQDEEGRRRQHKVFTSFIEMAVEYELPIVLHVRDAEKQALDIVKKHSSLPDVVFHCYGGDLETAQKIVEEGYYLSFSTILSFSDHHKELVEDLPLSSILTETDSPYLSPFKGQRNEPAFVEVVVKTLAQVKSVSVREVDRVTEKNVRKVFGI</sequence>
<dbReference type="EC" id="3.1.-.-" evidence="4"/>
<dbReference type="PROSITE" id="PS01137">
    <property type="entry name" value="TATD_1"/>
    <property type="match status" value="1"/>
</dbReference>
<dbReference type="OrthoDB" id="26412at2157"/>
<dbReference type="PROSITE" id="PS01091">
    <property type="entry name" value="TATD_3"/>
    <property type="match status" value="1"/>
</dbReference>
<feature type="binding site" evidence="3">
    <location>
        <position position="7"/>
    </location>
    <ligand>
        <name>a divalent metal cation</name>
        <dbReference type="ChEBI" id="CHEBI:60240"/>
        <label>1</label>
    </ligand>
</feature>
<reference evidence="4 5" key="1">
    <citation type="submission" date="2016-08" db="EMBL/GenBank/DDBJ databases">
        <authorList>
            <person name="Seilhamer J.J."/>
        </authorList>
    </citation>
    <scope>NUCLEOTIDE SEQUENCE [LARGE SCALE GENOMIC DNA]</scope>
    <source>
        <strain evidence="4">Buetzberg</strain>
    </source>
</reference>
<evidence type="ECO:0000256" key="1">
    <source>
        <dbReference type="ARBA" id="ARBA00022723"/>
    </source>
</evidence>
<dbReference type="PIRSF" id="PIRSF005902">
    <property type="entry name" value="DNase_TatD"/>
    <property type="match status" value="1"/>
</dbReference>
<dbReference type="FunFam" id="3.20.20.140:FF:000005">
    <property type="entry name" value="TatD family hydrolase"/>
    <property type="match status" value="1"/>
</dbReference>
<dbReference type="PATRIC" id="fig|129848.4.peg.498"/>
<evidence type="ECO:0000313" key="5">
    <source>
        <dbReference type="Proteomes" id="UP000094707"/>
    </source>
</evidence>
<feature type="binding site" evidence="3">
    <location>
        <position position="155"/>
    </location>
    <ligand>
        <name>a divalent metal cation</name>
        <dbReference type="ChEBI" id="CHEBI:60240"/>
        <label>2</label>
    </ligand>
</feature>
<keyword evidence="2 4" id="KW-0378">Hydrolase</keyword>
<dbReference type="InterPro" id="IPR015991">
    <property type="entry name" value="TatD/YcfH-like"/>
</dbReference>
<dbReference type="InterPro" id="IPR001130">
    <property type="entry name" value="TatD-like"/>
</dbReference>
<dbReference type="Gene3D" id="3.20.20.140">
    <property type="entry name" value="Metal-dependent hydrolases"/>
    <property type="match status" value="1"/>
</dbReference>
<dbReference type="GO" id="GO:0046872">
    <property type="term" value="F:metal ion binding"/>
    <property type="evidence" value="ECO:0007669"/>
    <property type="project" value="UniProtKB-KW"/>
</dbReference>
<accession>A0A1D3L086</accession>
<gene>
    <name evidence="4" type="ORF">MCBB_0495</name>
</gene>
<dbReference type="GeneID" id="30411355"/>
<dbReference type="CDD" id="cd01310">
    <property type="entry name" value="TatD_DNAse"/>
    <property type="match status" value="1"/>
</dbReference>
<organism evidence="4 5">
    <name type="scientific">Methanobacterium congolense</name>
    <dbReference type="NCBI Taxonomy" id="118062"/>
    <lineage>
        <taxon>Archaea</taxon>
        <taxon>Methanobacteriati</taxon>
        <taxon>Methanobacteriota</taxon>
        <taxon>Methanomada group</taxon>
        <taxon>Methanobacteria</taxon>
        <taxon>Methanobacteriales</taxon>
        <taxon>Methanobacteriaceae</taxon>
        <taxon>Methanobacterium</taxon>
    </lineage>
</organism>
<dbReference type="GO" id="GO:0016788">
    <property type="term" value="F:hydrolase activity, acting on ester bonds"/>
    <property type="evidence" value="ECO:0007669"/>
    <property type="project" value="InterPro"/>
</dbReference>
<dbReference type="GO" id="GO:0004536">
    <property type="term" value="F:DNA nuclease activity"/>
    <property type="evidence" value="ECO:0007669"/>
    <property type="project" value="InterPro"/>
</dbReference>
<dbReference type="InterPro" id="IPR018228">
    <property type="entry name" value="DNase_TatD-rel_CS"/>
</dbReference>
<dbReference type="Proteomes" id="UP000094707">
    <property type="component" value="Chromosome I"/>
</dbReference>
<evidence type="ECO:0000256" key="2">
    <source>
        <dbReference type="ARBA" id="ARBA00022801"/>
    </source>
</evidence>
<dbReference type="STRING" id="118062.MCBB_0495"/>
<name>A0A1D3L086_9EURY</name>